<protein>
    <submittedName>
        <fullName evidence="8">Putative amino acid permease</fullName>
    </submittedName>
</protein>
<feature type="transmembrane region" description="Helical" evidence="7">
    <location>
        <begin position="109"/>
        <end position="138"/>
    </location>
</feature>
<dbReference type="InterPro" id="IPR002293">
    <property type="entry name" value="AA/rel_permease1"/>
</dbReference>
<evidence type="ECO:0000313" key="8">
    <source>
        <dbReference type="EMBL" id="GCE31448.1"/>
    </source>
</evidence>
<keyword evidence="2" id="KW-0813">Transport</keyword>
<evidence type="ECO:0000256" key="4">
    <source>
        <dbReference type="ARBA" id="ARBA00022692"/>
    </source>
</evidence>
<dbReference type="PIRSF" id="PIRSF006060">
    <property type="entry name" value="AA_transporter"/>
    <property type="match status" value="1"/>
</dbReference>
<feature type="transmembrane region" description="Helical" evidence="7">
    <location>
        <begin position="66"/>
        <end position="88"/>
    </location>
</feature>
<evidence type="ECO:0000256" key="3">
    <source>
        <dbReference type="ARBA" id="ARBA00022475"/>
    </source>
</evidence>
<feature type="transmembrane region" description="Helical" evidence="7">
    <location>
        <begin position="224"/>
        <end position="243"/>
    </location>
</feature>
<feature type="transmembrane region" description="Helical" evidence="7">
    <location>
        <begin position="270"/>
        <end position="291"/>
    </location>
</feature>
<feature type="transmembrane region" description="Helical" evidence="7">
    <location>
        <begin position="403"/>
        <end position="427"/>
    </location>
</feature>
<evidence type="ECO:0000256" key="1">
    <source>
        <dbReference type="ARBA" id="ARBA00004651"/>
    </source>
</evidence>
<keyword evidence="3" id="KW-1003">Cell membrane</keyword>
<dbReference type="PANTHER" id="PTHR42770">
    <property type="entry name" value="AMINO ACID TRANSPORTER-RELATED"/>
    <property type="match status" value="1"/>
</dbReference>
<sequence>MDSTYYHYTYERELYLLMNDSTSFAAQKARKPIRSRLNVRDLIFYTIAGALGLDTLGAAASYGGQALFWILLVGLTFFIPYQLLMAELGSAFPRAGGVYEWGKMSAGRFYAAIAAMLYWIANPLWIGGTMFVTIITSIKVLWFGHTDYLFGGNKTADVWITIAIAAVFIWSIMGAALLPISLSKRISTTGAAAKLLLIGLFVVLALIFFATGHAGGTHMSLRDLLPSSSLGIIVSAIIPVMIFKWQGFEVQVNVGDEVEDPQRTVPRSMFLTGGLAFLAYVIPIIVTIFALNKSQVSGSSSLLEAIANVTIILPASVALILKWLLVPLLIIALGASGSTWMVSANRAYAVAAKDHVAPQGLARFNPRTNTPTTAIIVSGIIATFAMILAVLINSFGAGTLQSLFTLVLGFTVSVNTMAYLFIFPNLLFLRYKRPETPRPYRVPGGMVGAWIVSILAMFYTFIVSYFLLFPTDDAIKSSGVSRLIYEVTQLSALGAIILLTIIFYLWGRAERRKETFAFSPEKQALEAQSQQTNTD</sequence>
<feature type="transmembrane region" description="Helical" evidence="7">
    <location>
        <begin position="158"/>
        <end position="180"/>
    </location>
</feature>
<dbReference type="GO" id="GO:0005886">
    <property type="term" value="C:plasma membrane"/>
    <property type="evidence" value="ECO:0007669"/>
    <property type="project" value="UniProtKB-SubCell"/>
</dbReference>
<comment type="caution">
    <text evidence="8">The sequence shown here is derived from an EMBL/GenBank/DDBJ whole genome shotgun (WGS) entry which is preliminary data.</text>
</comment>
<dbReference type="OrthoDB" id="92719at2"/>
<evidence type="ECO:0000256" key="2">
    <source>
        <dbReference type="ARBA" id="ARBA00022448"/>
    </source>
</evidence>
<organism evidence="8 9">
    <name type="scientific">Dictyobacter alpinus</name>
    <dbReference type="NCBI Taxonomy" id="2014873"/>
    <lineage>
        <taxon>Bacteria</taxon>
        <taxon>Bacillati</taxon>
        <taxon>Chloroflexota</taxon>
        <taxon>Ktedonobacteria</taxon>
        <taxon>Ktedonobacterales</taxon>
        <taxon>Dictyobacteraceae</taxon>
        <taxon>Dictyobacter</taxon>
    </lineage>
</organism>
<feature type="transmembrane region" description="Helical" evidence="7">
    <location>
        <begin position="447"/>
        <end position="467"/>
    </location>
</feature>
<dbReference type="PANTHER" id="PTHR42770:SF15">
    <property type="entry name" value="GLUTAMATE_GAMMA-AMINOBUTYRATE ANTIPORTER-RELATED"/>
    <property type="match status" value="1"/>
</dbReference>
<evidence type="ECO:0000256" key="6">
    <source>
        <dbReference type="ARBA" id="ARBA00023136"/>
    </source>
</evidence>
<evidence type="ECO:0000313" key="9">
    <source>
        <dbReference type="Proteomes" id="UP000287171"/>
    </source>
</evidence>
<feature type="transmembrane region" description="Helical" evidence="7">
    <location>
        <begin position="192"/>
        <end position="212"/>
    </location>
</feature>
<feature type="transmembrane region" description="Helical" evidence="7">
    <location>
        <begin position="487"/>
        <end position="506"/>
    </location>
</feature>
<dbReference type="Gene3D" id="1.20.1740.10">
    <property type="entry name" value="Amino acid/polyamine transporter I"/>
    <property type="match status" value="1"/>
</dbReference>
<keyword evidence="6 7" id="KW-0472">Membrane</keyword>
<feature type="transmembrane region" description="Helical" evidence="7">
    <location>
        <begin position="311"/>
        <end position="333"/>
    </location>
</feature>
<dbReference type="AlphaFoldDB" id="A0A402BJC3"/>
<accession>A0A402BJC3</accession>
<name>A0A402BJC3_9CHLR</name>
<keyword evidence="5 7" id="KW-1133">Transmembrane helix</keyword>
<evidence type="ECO:0000256" key="7">
    <source>
        <dbReference type="SAM" id="Phobius"/>
    </source>
</evidence>
<dbReference type="Proteomes" id="UP000287171">
    <property type="component" value="Unassembled WGS sequence"/>
</dbReference>
<dbReference type="GO" id="GO:0022857">
    <property type="term" value="F:transmembrane transporter activity"/>
    <property type="evidence" value="ECO:0007669"/>
    <property type="project" value="InterPro"/>
</dbReference>
<gene>
    <name evidence="8" type="ORF">KDA_69320</name>
</gene>
<comment type="subcellular location">
    <subcellularLocation>
        <location evidence="1">Cell membrane</location>
        <topology evidence="1">Multi-pass membrane protein</topology>
    </subcellularLocation>
</comment>
<dbReference type="InterPro" id="IPR050367">
    <property type="entry name" value="APC_superfamily"/>
</dbReference>
<feature type="transmembrane region" description="Helical" evidence="7">
    <location>
        <begin position="42"/>
        <end position="60"/>
    </location>
</feature>
<reference evidence="9" key="1">
    <citation type="submission" date="2018-12" db="EMBL/GenBank/DDBJ databases">
        <title>Tengunoibacter tsumagoiensis gen. nov., sp. nov., Dictyobacter kobayashii sp. nov., D. alpinus sp. nov., and D. joshuensis sp. nov. and description of Dictyobacteraceae fam. nov. within the order Ktedonobacterales isolated from Tengu-no-mugimeshi.</title>
        <authorList>
            <person name="Wang C.M."/>
            <person name="Zheng Y."/>
            <person name="Sakai Y."/>
            <person name="Toyoda A."/>
            <person name="Minakuchi Y."/>
            <person name="Abe K."/>
            <person name="Yokota A."/>
            <person name="Yabe S."/>
        </authorList>
    </citation>
    <scope>NUCLEOTIDE SEQUENCE [LARGE SCALE GENOMIC DNA]</scope>
    <source>
        <strain evidence="9">Uno16</strain>
    </source>
</reference>
<dbReference type="Pfam" id="PF13520">
    <property type="entry name" value="AA_permease_2"/>
    <property type="match status" value="1"/>
</dbReference>
<feature type="transmembrane region" description="Helical" evidence="7">
    <location>
        <begin position="373"/>
        <end position="397"/>
    </location>
</feature>
<keyword evidence="4 7" id="KW-0812">Transmembrane</keyword>
<dbReference type="EMBL" id="BIFT01000002">
    <property type="protein sequence ID" value="GCE31448.1"/>
    <property type="molecule type" value="Genomic_DNA"/>
</dbReference>
<proteinExistence type="predicted"/>
<evidence type="ECO:0000256" key="5">
    <source>
        <dbReference type="ARBA" id="ARBA00022989"/>
    </source>
</evidence>
<keyword evidence="9" id="KW-1185">Reference proteome</keyword>